<dbReference type="GO" id="GO:0000272">
    <property type="term" value="P:polysaccharide catabolic process"/>
    <property type="evidence" value="ECO:0007669"/>
    <property type="project" value="UniProtKB-KW"/>
</dbReference>
<organism evidence="6 7">
    <name type="scientific">Rubus argutus</name>
    <name type="common">Southern blackberry</name>
    <dbReference type="NCBI Taxonomy" id="59490"/>
    <lineage>
        <taxon>Eukaryota</taxon>
        <taxon>Viridiplantae</taxon>
        <taxon>Streptophyta</taxon>
        <taxon>Embryophyta</taxon>
        <taxon>Tracheophyta</taxon>
        <taxon>Spermatophyta</taxon>
        <taxon>Magnoliopsida</taxon>
        <taxon>eudicotyledons</taxon>
        <taxon>Gunneridae</taxon>
        <taxon>Pentapetalae</taxon>
        <taxon>rosids</taxon>
        <taxon>fabids</taxon>
        <taxon>Rosales</taxon>
        <taxon>Rosaceae</taxon>
        <taxon>Rosoideae</taxon>
        <taxon>Rosoideae incertae sedis</taxon>
        <taxon>Rubus</taxon>
    </lineage>
</organism>
<accession>A0AAW1Y215</accession>
<feature type="domain" description="GH10" evidence="5">
    <location>
        <begin position="1"/>
        <end position="280"/>
    </location>
</feature>
<keyword evidence="4" id="KW-0624">Polysaccharide degradation</keyword>
<evidence type="ECO:0000259" key="5">
    <source>
        <dbReference type="PROSITE" id="PS51760"/>
    </source>
</evidence>
<dbReference type="SMART" id="SM00633">
    <property type="entry name" value="Glyco_10"/>
    <property type="match status" value="1"/>
</dbReference>
<dbReference type="AlphaFoldDB" id="A0AAW1Y215"/>
<keyword evidence="7" id="KW-1185">Reference proteome</keyword>
<evidence type="ECO:0000313" key="6">
    <source>
        <dbReference type="EMBL" id="KAK9941867.1"/>
    </source>
</evidence>
<gene>
    <name evidence="6" type="ORF">M0R45_007560</name>
</gene>
<keyword evidence="2" id="KW-0378">Hydrolase</keyword>
<dbReference type="EMBL" id="JBEDUW010000002">
    <property type="protein sequence ID" value="KAK9941867.1"/>
    <property type="molecule type" value="Genomic_DNA"/>
</dbReference>
<dbReference type="GO" id="GO:0031176">
    <property type="term" value="F:endo-1,4-beta-xylanase activity"/>
    <property type="evidence" value="ECO:0007669"/>
    <property type="project" value="UniProtKB-ARBA"/>
</dbReference>
<keyword evidence="3" id="KW-0119">Carbohydrate metabolism</keyword>
<comment type="caution">
    <text evidence="6">The sequence shown here is derived from an EMBL/GenBank/DDBJ whole genome shotgun (WGS) entry which is preliminary data.</text>
</comment>
<dbReference type="PANTHER" id="PTHR31490:SF2">
    <property type="entry name" value="GLYCOSYL HYDROLASE FAMILY 10 PROTEIN"/>
    <property type="match status" value="1"/>
</dbReference>
<evidence type="ECO:0000256" key="3">
    <source>
        <dbReference type="ARBA" id="ARBA00023277"/>
    </source>
</evidence>
<evidence type="ECO:0000256" key="4">
    <source>
        <dbReference type="ARBA" id="ARBA00023326"/>
    </source>
</evidence>
<dbReference type="InterPro" id="IPR017853">
    <property type="entry name" value="GH"/>
</dbReference>
<sequence length="340" mass="38570">MTKFILNSPAHQKWFTSRFTVTTFWDEMKWYSTESIQGREDYSVADAMLQFTQQNNIAVRGHSVFWDDPQYQLGWVRSLDKKQLVNATYKRLNSVMQRYKGKLIAWDVVNENLHWNFFESKLSATASEFFYNWAIKADGKTPLFLNDFNAIEESRDGAATPAKYLQKLREIQSFPGNSGGQFGIGLESHFNSSTPNIPYIRACLDILGAARVPIWITELDVSSNLNQAFYLEQVLRELYSHPEIQGIIMWAGRGPQGCYRMCLTDENFNNLPTGDVVDKLLHEWGYRSSASLTADANGLVEASLSHGDYDVKISHSSATDSSLVHKVNVTSTTMSLQLSV</sequence>
<comment type="similarity">
    <text evidence="1">Belongs to the glycosyl hydrolase 10 (cellulase F) family.</text>
</comment>
<evidence type="ECO:0000313" key="7">
    <source>
        <dbReference type="Proteomes" id="UP001457282"/>
    </source>
</evidence>
<name>A0AAW1Y215_RUBAR</name>
<dbReference type="PROSITE" id="PS51760">
    <property type="entry name" value="GH10_2"/>
    <property type="match status" value="1"/>
</dbReference>
<dbReference type="InterPro" id="IPR044846">
    <property type="entry name" value="GH10"/>
</dbReference>
<protein>
    <recommendedName>
        <fullName evidence="5">GH10 domain-containing protein</fullName>
    </recommendedName>
</protein>
<proteinExistence type="inferred from homology"/>
<reference evidence="6 7" key="1">
    <citation type="journal article" date="2023" name="G3 (Bethesda)">
        <title>A chromosome-length genome assembly and annotation of blackberry (Rubus argutus, cv. 'Hillquist').</title>
        <authorList>
            <person name="Bruna T."/>
            <person name="Aryal R."/>
            <person name="Dudchenko O."/>
            <person name="Sargent D.J."/>
            <person name="Mead D."/>
            <person name="Buti M."/>
            <person name="Cavallini A."/>
            <person name="Hytonen T."/>
            <person name="Andres J."/>
            <person name="Pham M."/>
            <person name="Weisz D."/>
            <person name="Mascagni F."/>
            <person name="Usai G."/>
            <person name="Natali L."/>
            <person name="Bassil N."/>
            <person name="Fernandez G.E."/>
            <person name="Lomsadze A."/>
            <person name="Armour M."/>
            <person name="Olukolu B."/>
            <person name="Poorten T."/>
            <person name="Britton C."/>
            <person name="Davik J."/>
            <person name="Ashrafi H."/>
            <person name="Aiden E.L."/>
            <person name="Borodovsky M."/>
            <person name="Worthington M."/>
        </authorList>
    </citation>
    <scope>NUCLEOTIDE SEQUENCE [LARGE SCALE GENOMIC DNA]</scope>
    <source>
        <strain evidence="6">PI 553951</strain>
    </source>
</reference>
<dbReference type="Gene3D" id="3.20.20.80">
    <property type="entry name" value="Glycosidases"/>
    <property type="match status" value="1"/>
</dbReference>
<dbReference type="Pfam" id="PF00331">
    <property type="entry name" value="Glyco_hydro_10"/>
    <property type="match status" value="1"/>
</dbReference>
<dbReference type="Proteomes" id="UP001457282">
    <property type="component" value="Unassembled WGS sequence"/>
</dbReference>
<evidence type="ECO:0000256" key="1">
    <source>
        <dbReference type="ARBA" id="ARBA00007495"/>
    </source>
</evidence>
<dbReference type="PANTHER" id="PTHR31490">
    <property type="entry name" value="GLYCOSYL HYDROLASE"/>
    <property type="match status" value="1"/>
</dbReference>
<dbReference type="InterPro" id="IPR001000">
    <property type="entry name" value="GH10_dom"/>
</dbReference>
<evidence type="ECO:0000256" key="2">
    <source>
        <dbReference type="ARBA" id="ARBA00022801"/>
    </source>
</evidence>
<dbReference type="SUPFAM" id="SSF51445">
    <property type="entry name" value="(Trans)glycosidases"/>
    <property type="match status" value="1"/>
</dbReference>